<dbReference type="RefSeq" id="WP_188603431.1">
    <property type="nucleotide sequence ID" value="NZ_AP026830.1"/>
</dbReference>
<evidence type="ECO:0000313" key="1">
    <source>
        <dbReference type="EMBL" id="BDR90939.1"/>
    </source>
</evidence>
<reference evidence="4" key="3">
    <citation type="submission" date="2022-09" db="EMBL/GenBank/DDBJ databases">
        <title>Complete genome sequence of Vulcanisaeta souniana.</title>
        <authorList>
            <person name="Kato S."/>
            <person name="Itoh T."/>
            <person name="Ohkuma M."/>
        </authorList>
    </citation>
    <scope>NUCLEOTIDE SEQUENCE [LARGE SCALE GENOMIC DNA]</scope>
    <source>
        <strain evidence="4">JCM 11219</strain>
    </source>
</reference>
<reference evidence="2" key="2">
    <citation type="submission" date="2020-09" db="EMBL/GenBank/DDBJ databases">
        <authorList>
            <person name="Sun Q."/>
            <person name="Ohkuma M."/>
        </authorList>
    </citation>
    <scope>NUCLEOTIDE SEQUENCE</scope>
    <source>
        <strain evidence="2">JCM 11219</strain>
    </source>
</reference>
<gene>
    <name evidence="2" type="ORF">GCM10007112_15490</name>
    <name evidence="1" type="ORF">Vsou_00320</name>
</gene>
<dbReference type="Proteomes" id="UP000657075">
    <property type="component" value="Unassembled WGS sequence"/>
</dbReference>
<dbReference type="OrthoDB" id="28479at2157"/>
<organism evidence="2 3">
    <name type="scientific">Vulcanisaeta souniana JCM 11219</name>
    <dbReference type="NCBI Taxonomy" id="1293586"/>
    <lineage>
        <taxon>Archaea</taxon>
        <taxon>Thermoproteota</taxon>
        <taxon>Thermoprotei</taxon>
        <taxon>Thermoproteales</taxon>
        <taxon>Thermoproteaceae</taxon>
        <taxon>Vulcanisaeta</taxon>
    </lineage>
</organism>
<proteinExistence type="predicted"/>
<keyword evidence="4" id="KW-1185">Reference proteome</keyword>
<protein>
    <submittedName>
        <fullName evidence="2">Uncharacterized protein</fullName>
    </submittedName>
</protein>
<reference evidence="1" key="4">
    <citation type="journal article" date="2023" name="Microbiol. Resour. Announc.">
        <title>Complete Genome Sequence of Vulcanisaeta souniana Strain IC-059, a Hyperthermophilic Archaeon Isolated from Hot Spring Water in Japan.</title>
        <authorList>
            <person name="Kato S."/>
            <person name="Itoh T."/>
            <person name="Wu L."/>
            <person name="Ma J."/>
            <person name="Ohkuma M."/>
        </authorList>
    </citation>
    <scope>NUCLEOTIDE SEQUENCE</scope>
    <source>
        <strain evidence="1">JCM 11219</strain>
    </source>
</reference>
<dbReference type="EMBL" id="BMNM01000006">
    <property type="protein sequence ID" value="GGI79467.1"/>
    <property type="molecule type" value="Genomic_DNA"/>
</dbReference>
<sequence length="313" mass="35527">MLSSHSWSYGGRLRGESTVNLGLINALALLFNRQRVKLRVALLTLDIILNLLGSGYPRFMPSDEEYAVIARDTEEALMKDYDVDKYVTLDITREGHERTYVITVSASPSLMAELMIMCHHDCEYYVDERIITARNNANAYFQLVARTLSILGRVFNIGVPRVLLVHNPTIYGKVLIINENEVIALSIWDLLRITDIVSRGDLTVNDISDIIDTVVHEFLHYLLDSQCLITSTFMEMTKRIPSVVDYGIIHELIAWTLAPRVSSYVAECIRYGYASGASTDNRLVIQYPIKRRHLLTARKIIDELLGRLDGSCE</sequence>
<evidence type="ECO:0000313" key="2">
    <source>
        <dbReference type="EMBL" id="GGI79467.1"/>
    </source>
</evidence>
<name>A0A830EIC5_9CREN</name>
<evidence type="ECO:0000313" key="4">
    <source>
        <dbReference type="Proteomes" id="UP001060771"/>
    </source>
</evidence>
<dbReference type="GeneID" id="76205583"/>
<dbReference type="AlphaFoldDB" id="A0A830EIC5"/>
<accession>A0A830EIC5</accession>
<dbReference type="EMBL" id="AP026830">
    <property type="protein sequence ID" value="BDR90939.1"/>
    <property type="molecule type" value="Genomic_DNA"/>
</dbReference>
<evidence type="ECO:0000313" key="3">
    <source>
        <dbReference type="Proteomes" id="UP000657075"/>
    </source>
</evidence>
<reference evidence="2" key="1">
    <citation type="journal article" date="2014" name="Int. J. Syst. Evol. Microbiol.">
        <title>Complete genome sequence of Corynebacterium casei LMG S-19264T (=DSM 44701T), isolated from a smear-ripened cheese.</title>
        <authorList>
            <consortium name="US DOE Joint Genome Institute (JGI-PGF)"/>
            <person name="Walter F."/>
            <person name="Albersmeier A."/>
            <person name="Kalinowski J."/>
            <person name="Ruckert C."/>
        </authorList>
    </citation>
    <scope>NUCLEOTIDE SEQUENCE</scope>
    <source>
        <strain evidence="2">JCM 11219</strain>
    </source>
</reference>
<dbReference type="Proteomes" id="UP001060771">
    <property type="component" value="Chromosome"/>
</dbReference>